<name>A0A8T1QC28_CARIL</name>
<evidence type="ECO:0000256" key="5">
    <source>
        <dbReference type="ARBA" id="ARBA00022692"/>
    </source>
</evidence>
<dbReference type="GO" id="GO:0005381">
    <property type="term" value="F:iron ion transmembrane transporter activity"/>
    <property type="evidence" value="ECO:0007669"/>
    <property type="project" value="UniProtKB-UniRule"/>
</dbReference>
<evidence type="ECO:0000256" key="8">
    <source>
        <dbReference type="ARBA" id="ARBA00044464"/>
    </source>
</evidence>
<proteinExistence type="inferred from homology"/>
<sequence>MAINQVPDQASVKKANNIPFDIEAVHIQEPKDQEQEIMVFDYAKRSQWLRAAVLGANDGLLSTASLMMGVGAVKKDVKTMIFTGIAGLVAGACSMAIGELVSVYSQYDIEMAQMKRGGRTRNMGATELDAEKAKLPNPWQAAGASAVSFAVGALVPLLGAAFVKDYAVRVGVVVVVVSFALLWFGGLSALLGKAPVVKSSLRVLIGGWMAMGVTFGFTKLVGSAGLQ</sequence>
<organism evidence="10 12">
    <name type="scientific">Carya illinoinensis</name>
    <name type="common">Pecan</name>
    <dbReference type="NCBI Taxonomy" id="32201"/>
    <lineage>
        <taxon>Eukaryota</taxon>
        <taxon>Viridiplantae</taxon>
        <taxon>Streptophyta</taxon>
        <taxon>Embryophyta</taxon>
        <taxon>Tracheophyta</taxon>
        <taxon>Spermatophyta</taxon>
        <taxon>Magnoliopsida</taxon>
        <taxon>eudicotyledons</taxon>
        <taxon>Gunneridae</taxon>
        <taxon>Pentapetalae</taxon>
        <taxon>rosids</taxon>
        <taxon>fabids</taxon>
        <taxon>Fagales</taxon>
        <taxon>Juglandaceae</taxon>
        <taxon>Carya</taxon>
    </lineage>
</organism>
<dbReference type="PANTHER" id="PTHR31851">
    <property type="entry name" value="FE(2+)/MN(2+) TRANSPORTER PCL1"/>
    <property type="match status" value="1"/>
</dbReference>
<dbReference type="EMBL" id="CM031814">
    <property type="protein sequence ID" value="KAG6651969.1"/>
    <property type="molecule type" value="Genomic_DNA"/>
</dbReference>
<comment type="caution">
    <text evidence="10">The sequence shown here is derived from an EMBL/GenBank/DDBJ whole genome shotgun (WGS) entry which is preliminary data.</text>
</comment>
<evidence type="ECO:0000256" key="2">
    <source>
        <dbReference type="ARBA" id="ARBA00007049"/>
    </source>
</evidence>
<comment type="similarity">
    <text evidence="2 9">Belongs to the CCC1 family.</text>
</comment>
<dbReference type="GO" id="GO:0030026">
    <property type="term" value="P:intracellular manganese ion homeostasis"/>
    <property type="evidence" value="ECO:0007669"/>
    <property type="project" value="InterPro"/>
</dbReference>
<dbReference type="OrthoDB" id="73465at2759"/>
<dbReference type="GO" id="GO:0005774">
    <property type="term" value="C:vacuolar membrane"/>
    <property type="evidence" value="ECO:0007669"/>
    <property type="project" value="UniProtKB-SubCell"/>
</dbReference>
<evidence type="ECO:0000256" key="4">
    <source>
        <dbReference type="ARBA" id="ARBA00022554"/>
    </source>
</evidence>
<keyword evidence="6 9" id="KW-1133">Transmembrane helix</keyword>
<evidence type="ECO:0000313" key="10">
    <source>
        <dbReference type="EMBL" id="KAG6651969.1"/>
    </source>
</evidence>
<dbReference type="Proteomes" id="UP000811246">
    <property type="component" value="Chromosome 6"/>
</dbReference>
<feature type="transmembrane region" description="Helical" evidence="9">
    <location>
        <begin position="203"/>
        <end position="222"/>
    </location>
</feature>
<gene>
    <name evidence="10" type="ORF">CIPAW_06G150600</name>
    <name evidence="11" type="ORF">I3842_06G151600</name>
</gene>
<keyword evidence="9" id="KW-0406">Ion transport</keyword>
<evidence type="ECO:0000256" key="6">
    <source>
        <dbReference type="ARBA" id="ARBA00022989"/>
    </source>
</evidence>
<protein>
    <recommendedName>
        <fullName evidence="9">Vacuolar iron transporter</fullName>
    </recommendedName>
</protein>
<keyword evidence="9" id="KW-0813">Transport</keyword>
<evidence type="ECO:0000256" key="9">
    <source>
        <dbReference type="RuleBase" id="RU369115"/>
    </source>
</evidence>
<evidence type="ECO:0000313" key="11">
    <source>
        <dbReference type="EMBL" id="KAG6709815.1"/>
    </source>
</evidence>
<dbReference type="AlphaFoldDB" id="A0A8T1QC28"/>
<comment type="subcellular location">
    <subcellularLocation>
        <location evidence="1 9">Vacuole membrane</location>
        <topology evidence="1 9">Multi-pass membrane protein</topology>
    </subcellularLocation>
</comment>
<keyword evidence="12" id="KW-1185">Reference proteome</keyword>
<dbReference type="InterPro" id="IPR008217">
    <property type="entry name" value="Ccc1_fam"/>
</dbReference>
<keyword evidence="3" id="KW-0410">Iron transport</keyword>
<comment type="catalytic activity">
    <reaction evidence="8">
        <text>Fe(2+)(in) = Fe(2+)(out)</text>
        <dbReference type="Rhea" id="RHEA:28486"/>
        <dbReference type="ChEBI" id="CHEBI:29033"/>
    </reaction>
    <physiologicalReaction direction="left-to-right" evidence="8">
        <dbReference type="Rhea" id="RHEA:28487"/>
    </physiologicalReaction>
</comment>
<evidence type="ECO:0000256" key="7">
    <source>
        <dbReference type="ARBA" id="ARBA00023136"/>
    </source>
</evidence>
<keyword evidence="7 9" id="KW-0472">Membrane</keyword>
<accession>A0A8T1QC28</accession>
<reference evidence="11" key="2">
    <citation type="submission" date="2021-01" db="EMBL/GenBank/DDBJ databases">
        <authorList>
            <person name="Lovell J.T."/>
            <person name="Bentley N."/>
            <person name="Bhattarai G."/>
            <person name="Jenkins J.W."/>
            <person name="Sreedasyam A."/>
            <person name="Alarcon Y."/>
            <person name="Bock C."/>
            <person name="Boston L."/>
            <person name="Carlson J."/>
            <person name="Cervantes K."/>
            <person name="Clermont K."/>
            <person name="Krom N."/>
            <person name="Kubenka K."/>
            <person name="Mamidi S."/>
            <person name="Mattison C."/>
            <person name="Monteros M."/>
            <person name="Pisani C."/>
            <person name="Plott C."/>
            <person name="Rajasekar S."/>
            <person name="Rhein H.S."/>
            <person name="Rohla C."/>
            <person name="Song M."/>
            <person name="Hilaire R.S."/>
            <person name="Shu S."/>
            <person name="Wells L."/>
            <person name="Wang X."/>
            <person name="Webber J."/>
            <person name="Heerema R.J."/>
            <person name="Klein P."/>
            <person name="Conner P."/>
            <person name="Grauke L."/>
            <person name="Grimwood J."/>
            <person name="Schmutz J."/>
            <person name="Randall J.J."/>
        </authorList>
    </citation>
    <scope>NUCLEOTIDE SEQUENCE</scope>
    <source>
        <tissue evidence="11">Leaf</tissue>
    </source>
</reference>
<evidence type="ECO:0000256" key="3">
    <source>
        <dbReference type="ARBA" id="ARBA00022496"/>
    </source>
</evidence>
<feature type="transmembrane region" description="Helical" evidence="9">
    <location>
        <begin position="80"/>
        <end position="104"/>
    </location>
</feature>
<feature type="transmembrane region" description="Helical" evidence="9">
    <location>
        <begin position="141"/>
        <end position="163"/>
    </location>
</feature>
<keyword evidence="3" id="KW-0408">Iron</keyword>
<dbReference type="EMBL" id="CM031830">
    <property type="protein sequence ID" value="KAG6709815.1"/>
    <property type="molecule type" value="Genomic_DNA"/>
</dbReference>
<dbReference type="Proteomes" id="UP000811609">
    <property type="component" value="Chromosome 6"/>
</dbReference>
<evidence type="ECO:0000313" key="12">
    <source>
        <dbReference type="Proteomes" id="UP000811609"/>
    </source>
</evidence>
<comment type="caution">
    <text evidence="9">Lacks conserved residue(s) required for the propagation of feature annotation.</text>
</comment>
<reference evidence="10" key="1">
    <citation type="submission" date="2020-12" db="EMBL/GenBank/DDBJ databases">
        <title>WGS assembly of Carya illinoinensis cv. Pawnee.</title>
        <authorList>
            <person name="Platts A."/>
            <person name="Shu S."/>
            <person name="Wright S."/>
            <person name="Barry K."/>
            <person name="Edger P."/>
            <person name="Pires J.C."/>
            <person name="Schmutz J."/>
        </authorList>
    </citation>
    <scope>NUCLEOTIDE SEQUENCE</scope>
    <source>
        <tissue evidence="10">Leaf</tissue>
    </source>
</reference>
<evidence type="ECO:0000256" key="1">
    <source>
        <dbReference type="ARBA" id="ARBA00004128"/>
    </source>
</evidence>
<dbReference type="GO" id="GO:0140315">
    <property type="term" value="F:iron ion sequestering activity"/>
    <property type="evidence" value="ECO:0007669"/>
    <property type="project" value="UniProtKB-UniRule"/>
</dbReference>
<keyword evidence="4 9" id="KW-0926">Vacuole</keyword>
<dbReference type="Pfam" id="PF01988">
    <property type="entry name" value="VIT1"/>
    <property type="match status" value="2"/>
</dbReference>
<dbReference type="GO" id="GO:0005384">
    <property type="term" value="F:manganese ion transmembrane transporter activity"/>
    <property type="evidence" value="ECO:0007669"/>
    <property type="project" value="InterPro"/>
</dbReference>
<feature type="transmembrane region" description="Helical" evidence="9">
    <location>
        <begin position="170"/>
        <end position="191"/>
    </location>
</feature>
<keyword evidence="5 9" id="KW-0812">Transmembrane</keyword>
<comment type="function">
    <text evidence="9">Vacuolar Fe(2+) uptake transporter.</text>
</comment>